<sequence length="101" mass="11103">MEAIVYTPAYNAEPPSGEFPNLSIEFRTLAVGPSTRIVDIRNPIIEVPNSDSRNRIDKRHLRALFLGTGGLLLSSGLPKAFARSVGHRFEGRCITLPRQSA</sequence>
<name>A0A450TAP0_9GAMM</name>
<proteinExistence type="predicted"/>
<reference evidence="1" key="1">
    <citation type="submission" date="2019-02" db="EMBL/GenBank/DDBJ databases">
        <authorList>
            <person name="Gruber-Vodicka R. H."/>
            <person name="Seah K. B. B."/>
        </authorList>
    </citation>
    <scope>NUCLEOTIDE SEQUENCE</scope>
    <source>
        <strain evidence="1">BECK_DK161</strain>
    </source>
</reference>
<organism evidence="1">
    <name type="scientific">Candidatus Kentrum sp. DK</name>
    <dbReference type="NCBI Taxonomy" id="2126562"/>
    <lineage>
        <taxon>Bacteria</taxon>
        <taxon>Pseudomonadati</taxon>
        <taxon>Pseudomonadota</taxon>
        <taxon>Gammaproteobacteria</taxon>
        <taxon>Candidatus Kentrum</taxon>
    </lineage>
</organism>
<dbReference type="EMBL" id="CAADEY010000111">
    <property type="protein sequence ID" value="VFJ63781.1"/>
    <property type="molecule type" value="Genomic_DNA"/>
</dbReference>
<dbReference type="AlphaFoldDB" id="A0A450TAP0"/>
<accession>A0A450TAP0</accession>
<evidence type="ECO:0000313" key="1">
    <source>
        <dbReference type="EMBL" id="VFJ63781.1"/>
    </source>
</evidence>
<gene>
    <name evidence="1" type="ORF">BECKDK2373C_GA0170839_111117</name>
</gene>
<protein>
    <submittedName>
        <fullName evidence="1">Uncharacterized protein</fullName>
    </submittedName>
</protein>